<reference evidence="1 2" key="1">
    <citation type="submission" date="2024-04" db="EMBL/GenBank/DDBJ databases">
        <authorList>
            <person name="Waldvogel A.-M."/>
            <person name="Schoenle A."/>
        </authorList>
    </citation>
    <scope>NUCLEOTIDE SEQUENCE [LARGE SCALE GENOMIC DNA]</scope>
</reference>
<name>A0AAV2L9K3_KNICA</name>
<evidence type="ECO:0000313" key="2">
    <source>
        <dbReference type="Proteomes" id="UP001497482"/>
    </source>
</evidence>
<evidence type="ECO:0000313" key="1">
    <source>
        <dbReference type="EMBL" id="CAL1597850.1"/>
    </source>
</evidence>
<dbReference type="Proteomes" id="UP001497482">
    <property type="component" value="Chromosome 22"/>
</dbReference>
<accession>A0AAV2L9K3</accession>
<organism evidence="1 2">
    <name type="scientific">Knipowitschia caucasica</name>
    <name type="common">Caucasian dwarf goby</name>
    <name type="synonym">Pomatoschistus caucasicus</name>
    <dbReference type="NCBI Taxonomy" id="637954"/>
    <lineage>
        <taxon>Eukaryota</taxon>
        <taxon>Metazoa</taxon>
        <taxon>Chordata</taxon>
        <taxon>Craniata</taxon>
        <taxon>Vertebrata</taxon>
        <taxon>Euteleostomi</taxon>
        <taxon>Actinopterygii</taxon>
        <taxon>Neopterygii</taxon>
        <taxon>Teleostei</taxon>
        <taxon>Neoteleostei</taxon>
        <taxon>Acanthomorphata</taxon>
        <taxon>Gobiaria</taxon>
        <taxon>Gobiiformes</taxon>
        <taxon>Gobioidei</taxon>
        <taxon>Gobiidae</taxon>
        <taxon>Gobiinae</taxon>
        <taxon>Knipowitschia</taxon>
    </lineage>
</organism>
<protein>
    <submittedName>
        <fullName evidence="1">Uncharacterized protein</fullName>
    </submittedName>
</protein>
<dbReference type="EMBL" id="OZ035844">
    <property type="protein sequence ID" value="CAL1597850.1"/>
    <property type="molecule type" value="Genomic_DNA"/>
</dbReference>
<proteinExistence type="predicted"/>
<dbReference type="AlphaFoldDB" id="A0AAV2L9K3"/>
<gene>
    <name evidence="1" type="ORF">KC01_LOCUS26332</name>
</gene>
<sequence length="66" mass="7461">MDEPNYSLALKRSEAECSLLQAHFDPEHVLPSCSDPGHQTLQLLRALRPHAPHLFLLHRLPKAIAE</sequence>
<keyword evidence="2" id="KW-1185">Reference proteome</keyword>